<evidence type="ECO:0000313" key="2">
    <source>
        <dbReference type="Proteomes" id="UP001057452"/>
    </source>
</evidence>
<gene>
    <name evidence="1" type="ORF">KUCAC02_014164</name>
</gene>
<dbReference type="Proteomes" id="UP001057452">
    <property type="component" value="Chromosome 16"/>
</dbReference>
<dbReference type="EMBL" id="CM043800">
    <property type="protein sequence ID" value="KAI4811250.1"/>
    <property type="molecule type" value="Genomic_DNA"/>
</dbReference>
<reference evidence="1" key="1">
    <citation type="submission" date="2022-05" db="EMBL/GenBank/DDBJ databases">
        <title>Chromosome-level genome of Chaenocephalus aceratus.</title>
        <authorList>
            <person name="Park H."/>
        </authorList>
    </citation>
    <scope>NUCLEOTIDE SEQUENCE</scope>
    <source>
        <strain evidence="1">KU_202001</strain>
    </source>
</reference>
<organism evidence="1 2">
    <name type="scientific">Chaenocephalus aceratus</name>
    <name type="common">Blackfin icefish</name>
    <name type="synonym">Chaenichthys aceratus</name>
    <dbReference type="NCBI Taxonomy" id="36190"/>
    <lineage>
        <taxon>Eukaryota</taxon>
        <taxon>Metazoa</taxon>
        <taxon>Chordata</taxon>
        <taxon>Craniata</taxon>
        <taxon>Vertebrata</taxon>
        <taxon>Euteleostomi</taxon>
        <taxon>Actinopterygii</taxon>
        <taxon>Neopterygii</taxon>
        <taxon>Teleostei</taxon>
        <taxon>Neoteleostei</taxon>
        <taxon>Acanthomorphata</taxon>
        <taxon>Eupercaria</taxon>
        <taxon>Perciformes</taxon>
        <taxon>Notothenioidei</taxon>
        <taxon>Channichthyidae</taxon>
        <taxon>Chaenocephalus</taxon>
    </lineage>
</organism>
<keyword evidence="2" id="KW-1185">Reference proteome</keyword>
<proteinExistence type="predicted"/>
<protein>
    <submittedName>
        <fullName evidence="1">Uncharacterized protein</fullName>
    </submittedName>
</protein>
<name>A0ACB9WES3_CHAAC</name>
<sequence>MPPLTSLSGCGGCLCMSQKFSELEGRISMLYQIRDDEQMLPQQLRVNYTTLSRGWVSQPEQTTGPS</sequence>
<comment type="caution">
    <text evidence="1">The sequence shown here is derived from an EMBL/GenBank/DDBJ whole genome shotgun (WGS) entry which is preliminary data.</text>
</comment>
<evidence type="ECO:0000313" key="1">
    <source>
        <dbReference type="EMBL" id="KAI4811250.1"/>
    </source>
</evidence>
<accession>A0ACB9WES3</accession>